<evidence type="ECO:0000313" key="3">
    <source>
        <dbReference type="EMBL" id="KIK11219.1"/>
    </source>
</evidence>
<reference evidence="3 4" key="1">
    <citation type="submission" date="2014-04" db="EMBL/GenBank/DDBJ databases">
        <authorList>
            <consortium name="DOE Joint Genome Institute"/>
            <person name="Kuo A."/>
            <person name="Kohler A."/>
            <person name="Costa M.D."/>
            <person name="Nagy L.G."/>
            <person name="Floudas D."/>
            <person name="Copeland A."/>
            <person name="Barry K.W."/>
            <person name="Cichocki N."/>
            <person name="Veneault-Fourrey C."/>
            <person name="LaButti K."/>
            <person name="Lindquist E.A."/>
            <person name="Lipzen A."/>
            <person name="Lundell T."/>
            <person name="Morin E."/>
            <person name="Murat C."/>
            <person name="Sun H."/>
            <person name="Tunlid A."/>
            <person name="Henrissat B."/>
            <person name="Grigoriev I.V."/>
            <person name="Hibbett D.S."/>
            <person name="Martin F."/>
            <person name="Nordberg H.P."/>
            <person name="Cantor M.N."/>
            <person name="Hua S.X."/>
        </authorList>
    </citation>
    <scope>NUCLEOTIDE SEQUENCE [LARGE SCALE GENOMIC DNA]</scope>
    <source>
        <strain evidence="3 4">441</strain>
    </source>
</reference>
<dbReference type="OrthoDB" id="2639558at2759"/>
<evidence type="ECO:0000256" key="2">
    <source>
        <dbReference type="SAM" id="MobiDB-lite"/>
    </source>
</evidence>
<name>A0A0C9YB33_9AGAM</name>
<keyword evidence="4" id="KW-1185">Reference proteome</keyword>
<dbReference type="EMBL" id="KN834274">
    <property type="protein sequence ID" value="KIK11219.1"/>
    <property type="molecule type" value="Genomic_DNA"/>
</dbReference>
<keyword evidence="1" id="KW-0175">Coiled coil</keyword>
<feature type="compositionally biased region" description="Polar residues" evidence="2">
    <location>
        <begin position="109"/>
        <end position="121"/>
    </location>
</feature>
<sequence>MHSHRRMSGSNLPAAQLATNRDGHVLHVPQTPHGSGHAPMRGIDDPFGSGPAAQHGVPPHLSPEFSFPSRDFHGLTDMRSPRDSPSLPQDYLEGSQLSQPLGYTPHGQPRTNSTRGHTPFSLLNVSSRLGERGETPMDDYQSTIYSASRSRSASVQMGVNYESGTPNQGLHAMVAQLTASIKVLTEANTALEIQLTSLKDESASLAARLDTTEKIVAELRDKLADTQKSTSSKTTVNEHVVLKSIIQPLFCQLCGIDCDANKKNRVAALAAVRPLSTGEVFEVSSDSTQLWHPDWLGKVDDEHNAKFIKEVANCVYNNEKVQREQTHIKTIPDKSFNPDIIMECVKTYFRTIHKRAKELNSDEGILRLKHRQEYGRRRGRRVTVAAARRKAALQYEGQTGHQAAAAVIDTDFGSDILTCNDGEVSDDTLQRRKQTEAGQSANKVIGHAWRSIDYVAFLRWLSFRAMKEPQEGGDALTSADTGPQRKRRRTTTKKVHKLNFDVNLKHLNRKPPPPKVMLFKVMVDQRWQDANLDIPLLDGVDWLRGFYSQVQEGDLFEADANYLRELDQWLKTSEVSLDSSDEEDVERSKPSHARKVERVFPIAKVLIDLEDFNKFATGVRWLFPWYHNVNDRGPMGPNCP</sequence>
<evidence type="ECO:0000313" key="4">
    <source>
        <dbReference type="Proteomes" id="UP000054018"/>
    </source>
</evidence>
<accession>A0A0C9YB33</accession>
<feature type="region of interest" description="Disordered" evidence="2">
    <location>
        <begin position="471"/>
        <end position="492"/>
    </location>
</feature>
<reference evidence="4" key="2">
    <citation type="submission" date="2015-01" db="EMBL/GenBank/DDBJ databases">
        <title>Evolutionary Origins and Diversification of the Mycorrhizal Mutualists.</title>
        <authorList>
            <consortium name="DOE Joint Genome Institute"/>
            <consortium name="Mycorrhizal Genomics Consortium"/>
            <person name="Kohler A."/>
            <person name="Kuo A."/>
            <person name="Nagy L.G."/>
            <person name="Floudas D."/>
            <person name="Copeland A."/>
            <person name="Barry K.W."/>
            <person name="Cichocki N."/>
            <person name="Veneault-Fourrey C."/>
            <person name="LaButti K."/>
            <person name="Lindquist E.A."/>
            <person name="Lipzen A."/>
            <person name="Lundell T."/>
            <person name="Morin E."/>
            <person name="Murat C."/>
            <person name="Riley R."/>
            <person name="Ohm R."/>
            <person name="Sun H."/>
            <person name="Tunlid A."/>
            <person name="Henrissat B."/>
            <person name="Grigoriev I.V."/>
            <person name="Hibbett D.S."/>
            <person name="Martin F."/>
        </authorList>
    </citation>
    <scope>NUCLEOTIDE SEQUENCE [LARGE SCALE GENOMIC DNA]</scope>
    <source>
        <strain evidence="4">441</strain>
    </source>
</reference>
<feature type="coiled-coil region" evidence="1">
    <location>
        <begin position="181"/>
        <end position="229"/>
    </location>
</feature>
<dbReference type="Proteomes" id="UP000054018">
    <property type="component" value="Unassembled WGS sequence"/>
</dbReference>
<dbReference type="HOGENOM" id="CLU_035526_0_0_1"/>
<feature type="compositionally biased region" description="Basic and acidic residues" evidence="2">
    <location>
        <begin position="70"/>
        <end position="82"/>
    </location>
</feature>
<feature type="region of interest" description="Disordered" evidence="2">
    <location>
        <begin position="25"/>
        <end position="121"/>
    </location>
</feature>
<gene>
    <name evidence="3" type="ORF">PISMIDRAFT_652546</name>
</gene>
<protein>
    <submittedName>
        <fullName evidence="3">Uncharacterized protein</fullName>
    </submittedName>
</protein>
<evidence type="ECO:0000256" key="1">
    <source>
        <dbReference type="SAM" id="Coils"/>
    </source>
</evidence>
<proteinExistence type="predicted"/>
<dbReference type="AlphaFoldDB" id="A0A0C9YB33"/>
<organism evidence="3 4">
    <name type="scientific">Pisolithus microcarpus 441</name>
    <dbReference type="NCBI Taxonomy" id="765257"/>
    <lineage>
        <taxon>Eukaryota</taxon>
        <taxon>Fungi</taxon>
        <taxon>Dikarya</taxon>
        <taxon>Basidiomycota</taxon>
        <taxon>Agaricomycotina</taxon>
        <taxon>Agaricomycetes</taxon>
        <taxon>Agaricomycetidae</taxon>
        <taxon>Boletales</taxon>
        <taxon>Sclerodermatineae</taxon>
        <taxon>Pisolithaceae</taxon>
        <taxon>Pisolithus</taxon>
    </lineage>
</organism>